<reference evidence="2 3" key="2">
    <citation type="journal article" date="2021" name="Genomics">
        <title>High-quality reference genome for Clonorchis sinensis.</title>
        <authorList>
            <person name="Young N.D."/>
            <person name="Stroehlein A.J."/>
            <person name="Kinkar L."/>
            <person name="Wang T."/>
            <person name="Sohn W.M."/>
            <person name="Chang B.C.H."/>
            <person name="Kaur P."/>
            <person name="Weisz D."/>
            <person name="Dudchenko O."/>
            <person name="Aiden E.L."/>
            <person name="Korhonen P.K."/>
            <person name="Gasser R.B."/>
        </authorList>
    </citation>
    <scope>NUCLEOTIDE SEQUENCE [LARGE SCALE GENOMIC DNA]</scope>
    <source>
        <strain evidence="2">Cs-k2</strain>
    </source>
</reference>
<reference evidence="2 3" key="1">
    <citation type="journal article" date="2018" name="Biotechnol. Adv.">
        <title>Improved genomic resources and new bioinformatic workflow for the carcinogenic parasite Clonorchis sinensis: Biotechnological implications.</title>
        <authorList>
            <person name="Wang D."/>
            <person name="Korhonen P.K."/>
            <person name="Gasser R.B."/>
            <person name="Young N.D."/>
        </authorList>
    </citation>
    <scope>NUCLEOTIDE SEQUENCE [LARGE SCALE GENOMIC DNA]</scope>
    <source>
        <strain evidence="2">Cs-k2</strain>
    </source>
</reference>
<feature type="region of interest" description="Disordered" evidence="1">
    <location>
        <begin position="145"/>
        <end position="168"/>
    </location>
</feature>
<sequence length="229" mass="24322">MAAATDAHIRDENLSAEIVDEPVPAEDPPLLAKQVTPRDTYVVEGFATEDNAAKSAREAPPEGYQHSILTKQPLLKSLPQPCVERLAALVRAQVSSLHAPPDVPSLTSSTLVSSSSSSLVQSDSLPEMQHSPDSVSDIVYEGVTPIPRRSSSSTETTLPGEGLLTDELSSSNEPVLGFQIAHAGAFQRSEPTSLSAVLAPNGSPHILDATLNYRENADAPSNVPNWRLD</sequence>
<gene>
    <name evidence="2" type="ORF">CSKR_108476</name>
</gene>
<evidence type="ECO:0000313" key="2">
    <source>
        <dbReference type="EMBL" id="KAG5453269.1"/>
    </source>
</evidence>
<dbReference type="OrthoDB" id="6260897at2759"/>
<name>A0A419PI46_CLOSI</name>
<dbReference type="AlphaFoldDB" id="A0A419PI46"/>
<protein>
    <submittedName>
        <fullName evidence="2">Uncharacterized protein</fullName>
    </submittedName>
</protein>
<dbReference type="InParanoid" id="A0A419PI46"/>
<proteinExistence type="predicted"/>
<comment type="caution">
    <text evidence="2">The sequence shown here is derived from an EMBL/GenBank/DDBJ whole genome shotgun (WGS) entry which is preliminary data.</text>
</comment>
<accession>A0A419PI46</accession>
<dbReference type="EMBL" id="NIRI02000013">
    <property type="protein sequence ID" value="KAG5453269.1"/>
    <property type="molecule type" value="Genomic_DNA"/>
</dbReference>
<feature type="region of interest" description="Disordered" evidence="1">
    <location>
        <begin position="1"/>
        <end position="32"/>
    </location>
</feature>
<dbReference type="Proteomes" id="UP000286415">
    <property type="component" value="Unassembled WGS sequence"/>
</dbReference>
<dbReference type="STRING" id="79923.A0A419PI46"/>
<evidence type="ECO:0000313" key="3">
    <source>
        <dbReference type="Proteomes" id="UP000286415"/>
    </source>
</evidence>
<organism evidence="2 3">
    <name type="scientific">Clonorchis sinensis</name>
    <name type="common">Chinese liver fluke</name>
    <dbReference type="NCBI Taxonomy" id="79923"/>
    <lineage>
        <taxon>Eukaryota</taxon>
        <taxon>Metazoa</taxon>
        <taxon>Spiralia</taxon>
        <taxon>Lophotrochozoa</taxon>
        <taxon>Platyhelminthes</taxon>
        <taxon>Trematoda</taxon>
        <taxon>Digenea</taxon>
        <taxon>Opisthorchiida</taxon>
        <taxon>Opisthorchiata</taxon>
        <taxon>Opisthorchiidae</taxon>
        <taxon>Clonorchis</taxon>
    </lineage>
</organism>
<evidence type="ECO:0000256" key="1">
    <source>
        <dbReference type="SAM" id="MobiDB-lite"/>
    </source>
</evidence>
<feature type="compositionally biased region" description="Low complexity" evidence="1">
    <location>
        <begin position="154"/>
        <end position="168"/>
    </location>
</feature>
<keyword evidence="3" id="KW-1185">Reference proteome</keyword>